<accession>A0A843XVX7</accession>
<sequence length="215" mass="24183">MDNRRFKNFQHGTYSSPPREDNPVRKLPQSDSPDKNSRIRIKNRNLQMAFHCQPKAIMDSPSLSHKTVPSPIEVGKAKHKIAIGISEAAATTARTRVAFTCSININTIVFHWGGRYKSHGWHACKVRISPMCRRYGELIKRHTLDANGAQHLDLGRYKLRGRLACRVRISPMRGRFGKDNFFLSIIHSAGYTIAGAEGQEQSSRRALAPPGRGQL</sequence>
<proteinExistence type="predicted"/>
<protein>
    <submittedName>
        <fullName evidence="2">Uncharacterized protein</fullName>
    </submittedName>
</protein>
<evidence type="ECO:0000313" key="2">
    <source>
        <dbReference type="EMBL" id="MQM23426.1"/>
    </source>
</evidence>
<name>A0A843XVX7_COLES</name>
<comment type="caution">
    <text evidence="2">The sequence shown here is derived from an EMBL/GenBank/DDBJ whole genome shotgun (WGS) entry which is preliminary data.</text>
</comment>
<evidence type="ECO:0000313" key="3">
    <source>
        <dbReference type="Proteomes" id="UP000652761"/>
    </source>
</evidence>
<reference evidence="2" key="1">
    <citation type="submission" date="2017-07" db="EMBL/GenBank/DDBJ databases">
        <title>Taro Niue Genome Assembly and Annotation.</title>
        <authorList>
            <person name="Atibalentja N."/>
            <person name="Keating K."/>
            <person name="Fields C.J."/>
        </authorList>
    </citation>
    <scope>NUCLEOTIDE SEQUENCE</scope>
    <source>
        <strain evidence="2">Niue_2</strain>
        <tissue evidence="2">Leaf</tissue>
    </source>
</reference>
<dbReference type="EMBL" id="NMUH01016289">
    <property type="protein sequence ID" value="MQM23426.1"/>
    <property type="molecule type" value="Genomic_DNA"/>
</dbReference>
<dbReference type="Proteomes" id="UP000652761">
    <property type="component" value="Unassembled WGS sequence"/>
</dbReference>
<dbReference type="AlphaFoldDB" id="A0A843XVX7"/>
<gene>
    <name evidence="2" type="ORF">Taro_056490</name>
</gene>
<keyword evidence="3" id="KW-1185">Reference proteome</keyword>
<feature type="region of interest" description="Disordered" evidence="1">
    <location>
        <begin position="1"/>
        <end position="37"/>
    </location>
</feature>
<organism evidence="2 3">
    <name type="scientific">Colocasia esculenta</name>
    <name type="common">Wild taro</name>
    <name type="synonym">Arum esculentum</name>
    <dbReference type="NCBI Taxonomy" id="4460"/>
    <lineage>
        <taxon>Eukaryota</taxon>
        <taxon>Viridiplantae</taxon>
        <taxon>Streptophyta</taxon>
        <taxon>Embryophyta</taxon>
        <taxon>Tracheophyta</taxon>
        <taxon>Spermatophyta</taxon>
        <taxon>Magnoliopsida</taxon>
        <taxon>Liliopsida</taxon>
        <taxon>Araceae</taxon>
        <taxon>Aroideae</taxon>
        <taxon>Colocasieae</taxon>
        <taxon>Colocasia</taxon>
    </lineage>
</organism>
<evidence type="ECO:0000256" key="1">
    <source>
        <dbReference type="SAM" id="MobiDB-lite"/>
    </source>
</evidence>